<dbReference type="InterPro" id="IPR021109">
    <property type="entry name" value="Peptidase_aspartic_dom_sf"/>
</dbReference>
<dbReference type="EMBL" id="QGKW02001911">
    <property type="protein sequence ID" value="KAF2569271.1"/>
    <property type="molecule type" value="Genomic_DNA"/>
</dbReference>
<feature type="region of interest" description="Disordered" evidence="1">
    <location>
        <begin position="840"/>
        <end position="868"/>
    </location>
</feature>
<dbReference type="AlphaFoldDB" id="A0A8S9IHA4"/>
<name>A0A8S9IHA4_BRACR</name>
<dbReference type="CDD" id="cd00303">
    <property type="entry name" value="retropepsin_like"/>
    <property type="match status" value="1"/>
</dbReference>
<evidence type="ECO:0000256" key="1">
    <source>
        <dbReference type="SAM" id="MobiDB-lite"/>
    </source>
</evidence>
<dbReference type="PANTHER" id="PTHR33067:SF31">
    <property type="entry name" value="RNA-DIRECTED DNA POLYMERASE"/>
    <property type="match status" value="1"/>
</dbReference>
<feature type="region of interest" description="Disordered" evidence="1">
    <location>
        <begin position="503"/>
        <end position="531"/>
    </location>
</feature>
<feature type="compositionally biased region" description="Polar residues" evidence="1">
    <location>
        <begin position="20"/>
        <end position="43"/>
    </location>
</feature>
<sequence length="888" mass="102370">MSFSGSHWCRSTPDFEHRSMNFNQNRSTCSPKHRSTTPTESTTSCNAVRILTHEEFTARHPHLPSPVYVKFDRHSDTPVDRQGETAIDRKTPSHIDRHKPLTYRVQIPKIDVARRNAVKPQPKPSDYPPEAIRTPSDDAADPLEIDRVPMGRTLRKRNEKVAKHLKRGANEKERERFQKRVFSIPLEKPFEEAYFTHRLWMFFRETRETEEDIRRMLCEAREKMKKRITLKKKSDHEKFAIPCTMKGIEFPHALYDTGASVSILPRIRADHLGLQVEPSKESFTFVDCSHRISEGIVRDLEVQIGNALVPVDFHVLDIKLKWNSSLLLRRAFLSTVGAVCNLQTNQLCLTLIDPLVHYNSIPVKKPQTSSRRINDPGLIAARHCGAEYETEYSALIETHTATSIDTPKEESIDSSPNDWENDFYNPIMAVNNATPEIRDDLFDEEYRRKGILVYKFRPLKQEIQAQVETNSLFAEACGKGTHFSRISEENRRATINREIQESIDRANRPSIANNPPSSIDIRPKPPSTVSKNSNCDNQYLTHDEFGIFRDLDSYARAIDGHALQVSRENIADILLMANGADNLFMQQHTVPTHQQRVTKEFYDTAGGIDNRFKQKKFYWEENDEYGVNGDYQGCARNVDGYIINVSTDDIKKLMERASRDEHSYICLPEHVSSFTQTKLVPEIYTKDEINEMFYGVCGTQENNEGDFQMKLDGVYFPLNDSVSWLTTCMEEMRQDIAKIQHAVDRHRPTSIDRHHSVPIDDNPKNSHSMKSQPDFHTIAEIDQLVEGIYRTMETTEERLDRRCDDIYFPMDLSMSALTSKIETIQWELVEIQSYISRRPEASAPIDRRNNKSTDIHRQTSVDEATNRGRLVPKVTSDMSDTHNHGEEI</sequence>
<proteinExistence type="predicted"/>
<reference evidence="2" key="1">
    <citation type="submission" date="2019-12" db="EMBL/GenBank/DDBJ databases">
        <title>Genome sequencing and annotation of Brassica cretica.</title>
        <authorList>
            <person name="Studholme D.J."/>
            <person name="Sarris P.F."/>
        </authorList>
    </citation>
    <scope>NUCLEOTIDE SEQUENCE</scope>
    <source>
        <strain evidence="2">PFS-001/15</strain>
        <tissue evidence="2">Leaf</tissue>
    </source>
</reference>
<organism evidence="2 3">
    <name type="scientific">Brassica cretica</name>
    <name type="common">Mustard</name>
    <dbReference type="NCBI Taxonomy" id="69181"/>
    <lineage>
        <taxon>Eukaryota</taxon>
        <taxon>Viridiplantae</taxon>
        <taxon>Streptophyta</taxon>
        <taxon>Embryophyta</taxon>
        <taxon>Tracheophyta</taxon>
        <taxon>Spermatophyta</taxon>
        <taxon>Magnoliopsida</taxon>
        <taxon>eudicotyledons</taxon>
        <taxon>Gunneridae</taxon>
        <taxon>Pentapetalae</taxon>
        <taxon>rosids</taxon>
        <taxon>malvids</taxon>
        <taxon>Brassicales</taxon>
        <taxon>Brassicaceae</taxon>
        <taxon>Brassiceae</taxon>
        <taxon>Brassica</taxon>
    </lineage>
</organism>
<accession>A0A8S9IHA4</accession>
<comment type="caution">
    <text evidence="2">The sequence shown here is derived from an EMBL/GenBank/DDBJ whole genome shotgun (WGS) entry which is preliminary data.</text>
</comment>
<protein>
    <submittedName>
        <fullName evidence="2">Uncharacterized protein</fullName>
    </submittedName>
</protein>
<gene>
    <name evidence="2" type="ORF">F2Q68_00024486</name>
</gene>
<feature type="compositionally biased region" description="Basic and acidic residues" evidence="1">
    <location>
        <begin position="747"/>
        <end position="764"/>
    </location>
</feature>
<feature type="region of interest" description="Disordered" evidence="1">
    <location>
        <begin position="747"/>
        <end position="770"/>
    </location>
</feature>
<feature type="region of interest" description="Disordered" evidence="1">
    <location>
        <begin position="117"/>
        <end position="143"/>
    </location>
</feature>
<feature type="region of interest" description="Disordered" evidence="1">
    <location>
        <begin position="19"/>
        <end position="43"/>
    </location>
</feature>
<dbReference type="Gene3D" id="2.40.70.10">
    <property type="entry name" value="Acid Proteases"/>
    <property type="match status" value="1"/>
</dbReference>
<evidence type="ECO:0000313" key="3">
    <source>
        <dbReference type="Proteomes" id="UP000712281"/>
    </source>
</evidence>
<evidence type="ECO:0000313" key="2">
    <source>
        <dbReference type="EMBL" id="KAF2569271.1"/>
    </source>
</evidence>
<feature type="compositionally biased region" description="Basic and acidic residues" evidence="1">
    <location>
        <begin position="840"/>
        <end position="866"/>
    </location>
</feature>
<dbReference type="PANTHER" id="PTHR33067">
    <property type="entry name" value="RNA-DIRECTED DNA POLYMERASE-RELATED"/>
    <property type="match status" value="1"/>
</dbReference>
<dbReference type="Proteomes" id="UP000712281">
    <property type="component" value="Unassembled WGS sequence"/>
</dbReference>